<evidence type="ECO:0000313" key="2">
    <source>
        <dbReference type="Proteomes" id="UP001497535"/>
    </source>
</evidence>
<accession>A0ACB1AJD8</accession>
<gene>
    <name evidence="1" type="ORF">MENTE1834_LOCUS39469</name>
</gene>
<comment type="caution">
    <text evidence="1">The sequence shown here is derived from an EMBL/GenBank/DDBJ whole genome shotgun (WGS) entry which is preliminary data.</text>
</comment>
<protein>
    <submittedName>
        <fullName evidence="1">Uncharacterized protein</fullName>
    </submittedName>
</protein>
<organism evidence="1 2">
    <name type="scientific">Meloidogyne enterolobii</name>
    <name type="common">Root-knot nematode worm</name>
    <name type="synonym">Meloidogyne mayaguensis</name>
    <dbReference type="NCBI Taxonomy" id="390850"/>
    <lineage>
        <taxon>Eukaryota</taxon>
        <taxon>Metazoa</taxon>
        <taxon>Ecdysozoa</taxon>
        <taxon>Nematoda</taxon>
        <taxon>Chromadorea</taxon>
        <taxon>Rhabditida</taxon>
        <taxon>Tylenchina</taxon>
        <taxon>Tylenchomorpha</taxon>
        <taxon>Tylenchoidea</taxon>
        <taxon>Meloidogynidae</taxon>
        <taxon>Meloidogyninae</taxon>
        <taxon>Meloidogyne</taxon>
    </lineage>
</organism>
<evidence type="ECO:0000313" key="1">
    <source>
        <dbReference type="EMBL" id="CAK5091624.1"/>
    </source>
</evidence>
<dbReference type="EMBL" id="CAVMJV010000089">
    <property type="protein sequence ID" value="CAK5091624.1"/>
    <property type="molecule type" value="Genomic_DNA"/>
</dbReference>
<dbReference type="Proteomes" id="UP001497535">
    <property type="component" value="Unassembled WGS sequence"/>
</dbReference>
<sequence>MVRFVILLVLYFFYIHCDGKNIEVELKIKDDWEDKREFIYLKSVELNERFVLKTIKRSNNQHACFYENIERFLHLVQFNRQKNIFKVEIKDCSRFIPTSQLNKKVVIEIANNEIIQKILPRIEKRVNYKNE</sequence>
<reference evidence="1" key="1">
    <citation type="submission" date="2023-11" db="EMBL/GenBank/DDBJ databases">
        <authorList>
            <person name="Poullet M."/>
        </authorList>
    </citation>
    <scope>NUCLEOTIDE SEQUENCE</scope>
    <source>
        <strain evidence="1">E1834</strain>
    </source>
</reference>
<keyword evidence="2" id="KW-1185">Reference proteome</keyword>
<proteinExistence type="predicted"/>
<name>A0ACB1AJD8_MELEN</name>